<organism evidence="1 2">
    <name type="scientific">Fusarium euwallaceae</name>
    <dbReference type="NCBI Taxonomy" id="1147111"/>
    <lineage>
        <taxon>Eukaryota</taxon>
        <taxon>Fungi</taxon>
        <taxon>Dikarya</taxon>
        <taxon>Ascomycota</taxon>
        <taxon>Pezizomycotina</taxon>
        <taxon>Sordariomycetes</taxon>
        <taxon>Hypocreomycetidae</taxon>
        <taxon>Hypocreales</taxon>
        <taxon>Nectriaceae</taxon>
        <taxon>Fusarium</taxon>
        <taxon>Fusarium solani species complex</taxon>
    </lineage>
</organism>
<dbReference type="Proteomes" id="UP000287124">
    <property type="component" value="Unassembled WGS sequence"/>
</dbReference>
<proteinExistence type="predicted"/>
<dbReference type="AlphaFoldDB" id="A0A430L1P4"/>
<comment type="caution">
    <text evidence="1">The sequence shown here is derived from an EMBL/GenBank/DDBJ whole genome shotgun (WGS) entry which is preliminary data.</text>
</comment>
<name>A0A430L1P4_9HYPO</name>
<accession>A0A430L1P4</accession>
<protein>
    <submittedName>
        <fullName evidence="1">Uncharacterized protein</fullName>
    </submittedName>
</protein>
<keyword evidence="2" id="KW-1185">Reference proteome</keyword>
<sequence>MDPVRKPAGCIRLGAVGAYNFRGSGGVQGSRVQLAATPSDSESGSDDVARDGHKCVPCRRVLLLLVKALQFALYVEDPTRDQKEHTANLCRALKTQMEVLDEDSPFFEPTVNGRIGFGLDITEKDCLLVTQVDGAPSAPIDGTGVDIAAEADHVKRMLSDAVNEIVS</sequence>
<reference evidence="1 2" key="1">
    <citation type="submission" date="2017-06" db="EMBL/GenBank/DDBJ databases">
        <title>Comparative genomic analysis of Ambrosia Fusariam Clade fungi.</title>
        <authorList>
            <person name="Stajich J.E."/>
            <person name="Carrillo J."/>
            <person name="Kijimoto T."/>
            <person name="Eskalen A."/>
            <person name="O'Donnell K."/>
            <person name="Kasson M."/>
        </authorList>
    </citation>
    <scope>NUCLEOTIDE SEQUENCE [LARGE SCALE GENOMIC DNA]</scope>
    <source>
        <strain evidence="1 2">UCR1854</strain>
    </source>
</reference>
<evidence type="ECO:0000313" key="2">
    <source>
        <dbReference type="Proteomes" id="UP000287124"/>
    </source>
</evidence>
<dbReference type="EMBL" id="MIKF01000552">
    <property type="protein sequence ID" value="RTE69612.1"/>
    <property type="molecule type" value="Genomic_DNA"/>
</dbReference>
<gene>
    <name evidence="1" type="ORF">BHE90_016007</name>
</gene>
<evidence type="ECO:0000313" key="1">
    <source>
        <dbReference type="EMBL" id="RTE69612.1"/>
    </source>
</evidence>